<comment type="caution">
    <text evidence="5">The sequence shown here is derived from an EMBL/GenBank/DDBJ whole genome shotgun (WGS) entry which is preliminary data.</text>
</comment>
<evidence type="ECO:0000256" key="1">
    <source>
        <dbReference type="PROSITE-ProRule" id="PRU00175"/>
    </source>
</evidence>
<dbReference type="PANTHER" id="PTHR21540">
    <property type="entry name" value="RING FINGER AND SWIM DOMAIN-CONTAINING PROTEIN 2"/>
    <property type="match status" value="1"/>
</dbReference>
<keyword evidence="1" id="KW-0479">Metal-binding</keyword>
<evidence type="ECO:0000259" key="4">
    <source>
        <dbReference type="PROSITE" id="PS50089"/>
    </source>
</evidence>
<dbReference type="InterPro" id="IPR013083">
    <property type="entry name" value="Znf_RING/FYVE/PHD"/>
</dbReference>
<organism evidence="5 6">
    <name type="scientific">Penicillium vulpinum</name>
    <dbReference type="NCBI Taxonomy" id="29845"/>
    <lineage>
        <taxon>Eukaryota</taxon>
        <taxon>Fungi</taxon>
        <taxon>Dikarya</taxon>
        <taxon>Ascomycota</taxon>
        <taxon>Pezizomycotina</taxon>
        <taxon>Eurotiomycetes</taxon>
        <taxon>Eurotiomycetidae</taxon>
        <taxon>Eurotiales</taxon>
        <taxon>Aspergillaceae</taxon>
        <taxon>Penicillium</taxon>
    </lineage>
</organism>
<feature type="compositionally biased region" description="Polar residues" evidence="3">
    <location>
        <begin position="207"/>
        <end position="217"/>
    </location>
</feature>
<evidence type="ECO:0000256" key="2">
    <source>
        <dbReference type="SAM" id="Coils"/>
    </source>
</evidence>
<feature type="compositionally biased region" description="Polar residues" evidence="3">
    <location>
        <begin position="244"/>
        <end position="266"/>
    </location>
</feature>
<accession>A0A1V6SEX9</accession>
<dbReference type="PROSITE" id="PS50089">
    <property type="entry name" value="ZF_RING_2"/>
    <property type="match status" value="1"/>
</dbReference>
<dbReference type="AlphaFoldDB" id="A0A1V6SEX9"/>
<name>A0A1V6SEX9_9EURO</name>
<feature type="coiled-coil region" evidence="2">
    <location>
        <begin position="131"/>
        <end position="158"/>
    </location>
</feature>
<keyword evidence="1" id="KW-0863">Zinc-finger</keyword>
<dbReference type="SUPFAM" id="SSF57850">
    <property type="entry name" value="RING/U-box"/>
    <property type="match status" value="1"/>
</dbReference>
<evidence type="ECO:0000256" key="3">
    <source>
        <dbReference type="SAM" id="MobiDB-lite"/>
    </source>
</evidence>
<keyword evidence="1" id="KW-0862">Zinc</keyword>
<keyword evidence="2" id="KW-0175">Coiled coil</keyword>
<dbReference type="Gene3D" id="3.30.40.10">
    <property type="entry name" value="Zinc/RING finger domain, C3HC4 (zinc finger)"/>
    <property type="match status" value="1"/>
</dbReference>
<evidence type="ECO:0000313" key="5">
    <source>
        <dbReference type="EMBL" id="OQE12562.1"/>
    </source>
</evidence>
<proteinExistence type="predicted"/>
<dbReference type="GO" id="GO:0061630">
    <property type="term" value="F:ubiquitin protein ligase activity"/>
    <property type="evidence" value="ECO:0007669"/>
    <property type="project" value="InterPro"/>
</dbReference>
<keyword evidence="6" id="KW-1185">Reference proteome</keyword>
<dbReference type="EMBL" id="MDYP01000001">
    <property type="protein sequence ID" value="OQE12562.1"/>
    <property type="molecule type" value="Genomic_DNA"/>
</dbReference>
<dbReference type="InterPro" id="IPR039903">
    <property type="entry name" value="Zswim2"/>
</dbReference>
<dbReference type="InterPro" id="IPR001841">
    <property type="entry name" value="Znf_RING"/>
</dbReference>
<dbReference type="GO" id="GO:0008270">
    <property type="term" value="F:zinc ion binding"/>
    <property type="evidence" value="ECO:0007669"/>
    <property type="project" value="UniProtKB-KW"/>
</dbReference>
<dbReference type="PANTHER" id="PTHR21540:SF0">
    <property type="entry name" value="PHD FAMILY PROTEIN"/>
    <property type="match status" value="1"/>
</dbReference>
<feature type="domain" description="RING-type" evidence="4">
    <location>
        <begin position="283"/>
        <end position="367"/>
    </location>
</feature>
<evidence type="ECO:0000313" key="6">
    <source>
        <dbReference type="Proteomes" id="UP000191518"/>
    </source>
</evidence>
<feature type="region of interest" description="Disordered" evidence="3">
    <location>
        <begin position="205"/>
        <end position="270"/>
    </location>
</feature>
<dbReference type="STRING" id="29845.A0A1V6SEX9"/>
<protein>
    <recommendedName>
        <fullName evidence="4">RING-type domain-containing protein</fullName>
    </recommendedName>
</protein>
<feature type="compositionally biased region" description="Polar residues" evidence="3">
    <location>
        <begin position="224"/>
        <end position="234"/>
    </location>
</feature>
<reference evidence="6" key="1">
    <citation type="journal article" date="2017" name="Nat. Microbiol.">
        <title>Global analysis of biosynthetic gene clusters reveals vast potential of secondary metabolite production in Penicillium species.</title>
        <authorList>
            <person name="Nielsen J.C."/>
            <person name="Grijseels S."/>
            <person name="Prigent S."/>
            <person name="Ji B."/>
            <person name="Dainat J."/>
            <person name="Nielsen K.F."/>
            <person name="Frisvad J.C."/>
            <person name="Workman M."/>
            <person name="Nielsen J."/>
        </authorList>
    </citation>
    <scope>NUCLEOTIDE SEQUENCE [LARGE SCALE GENOMIC DNA]</scope>
    <source>
        <strain evidence="6">IBT 29486</strain>
    </source>
</reference>
<sequence>MTSRYSHFATSPMTPLCEIIKLEPENEPWCAGYAPSQGRRCHARTNARGRRSAMILLSDGTKDLCTGRNIDTLLEDLAPHVLCTRFHQNQASDLARRWKRQVRTYLDSQVVSMPYRRPVRTPSRMISAPAEANMDDMIVVLRQKLRDAEEELRRFKLAQSGRPVTTMSPHHEGRAMSAVVNSSSMGRAPSRNPPVNRVNETVRRELTQSSTNQSAITTPPPVQAQASLQTSDVSISIPRPVDTPNMTRPVSTPTVAHVASSTGTTASRDEISQVNRRKIEGECGICLRNLHCPQDEDREEQEESENSGGDDNDDNDQHNDDDDDKDDDDEQLEELVWCKTRCGVNFHKQCIDQWLETDHASTCPTCRSDWKQ</sequence>
<dbReference type="Proteomes" id="UP000191518">
    <property type="component" value="Unassembled WGS sequence"/>
</dbReference>
<dbReference type="Pfam" id="PF13639">
    <property type="entry name" value="zf-RING_2"/>
    <property type="match status" value="1"/>
</dbReference>
<feature type="region of interest" description="Disordered" evidence="3">
    <location>
        <begin position="294"/>
        <end position="330"/>
    </location>
</feature>
<gene>
    <name evidence="5" type="ORF">PENVUL_c001G02603</name>
</gene>
<feature type="compositionally biased region" description="Acidic residues" evidence="3">
    <location>
        <begin position="296"/>
        <end position="330"/>
    </location>
</feature>